<evidence type="ECO:0000256" key="7">
    <source>
        <dbReference type="RuleBase" id="RU363032"/>
    </source>
</evidence>
<feature type="transmembrane region" description="Helical" evidence="7">
    <location>
        <begin position="15"/>
        <end position="35"/>
    </location>
</feature>
<dbReference type="PROSITE" id="PS50928">
    <property type="entry name" value="ABC_TM1"/>
    <property type="match status" value="1"/>
</dbReference>
<feature type="transmembrane region" description="Helical" evidence="7">
    <location>
        <begin position="187"/>
        <end position="209"/>
    </location>
</feature>
<keyword evidence="6 7" id="KW-0472">Membrane</keyword>
<dbReference type="Proteomes" id="UP000199322">
    <property type="component" value="Unassembled WGS sequence"/>
</dbReference>
<evidence type="ECO:0000313" key="10">
    <source>
        <dbReference type="Proteomes" id="UP000199322"/>
    </source>
</evidence>
<dbReference type="PANTHER" id="PTHR32243">
    <property type="entry name" value="MALTOSE TRANSPORT SYSTEM PERMEASE-RELATED"/>
    <property type="match status" value="1"/>
</dbReference>
<dbReference type="InterPro" id="IPR050901">
    <property type="entry name" value="BP-dep_ABC_trans_perm"/>
</dbReference>
<comment type="similarity">
    <text evidence="7">Belongs to the binding-protein-dependent transport system permease family.</text>
</comment>
<dbReference type="InterPro" id="IPR035906">
    <property type="entry name" value="MetI-like_sf"/>
</dbReference>
<dbReference type="AlphaFoldDB" id="A0A1G6QM74"/>
<evidence type="ECO:0000256" key="6">
    <source>
        <dbReference type="ARBA" id="ARBA00023136"/>
    </source>
</evidence>
<dbReference type="CDD" id="cd06261">
    <property type="entry name" value="TM_PBP2"/>
    <property type="match status" value="1"/>
</dbReference>
<feature type="domain" description="ABC transmembrane type-1" evidence="8">
    <location>
        <begin position="75"/>
        <end position="268"/>
    </location>
</feature>
<keyword evidence="4 7" id="KW-0812">Transmembrane</keyword>
<gene>
    <name evidence="9" type="ORF">SAMN04488588_2119</name>
</gene>
<protein>
    <submittedName>
        <fullName evidence="9">Carbohydrate ABC transporter membrane protein 2, CUT1 family</fullName>
    </submittedName>
</protein>
<reference evidence="9 10" key="1">
    <citation type="submission" date="2016-10" db="EMBL/GenBank/DDBJ databases">
        <authorList>
            <person name="de Groot N.N."/>
        </authorList>
    </citation>
    <scope>NUCLEOTIDE SEQUENCE [LARGE SCALE GENOMIC DNA]</scope>
    <source>
        <strain evidence="9 10">WG14</strain>
    </source>
</reference>
<accession>A0A1G6QM74</accession>
<keyword evidence="2 7" id="KW-0813">Transport</keyword>
<dbReference type="EMBL" id="FMYV01000014">
    <property type="protein sequence ID" value="SDC93418.1"/>
    <property type="molecule type" value="Genomic_DNA"/>
</dbReference>
<dbReference type="STRING" id="28234.SAMN04488588_2119"/>
<evidence type="ECO:0000256" key="4">
    <source>
        <dbReference type="ARBA" id="ARBA00022692"/>
    </source>
</evidence>
<dbReference type="GO" id="GO:0005886">
    <property type="term" value="C:plasma membrane"/>
    <property type="evidence" value="ECO:0007669"/>
    <property type="project" value="UniProtKB-SubCell"/>
</dbReference>
<dbReference type="PANTHER" id="PTHR32243:SF18">
    <property type="entry name" value="INNER MEMBRANE ABC TRANSPORTER PERMEASE PROTEIN YCJP"/>
    <property type="match status" value="1"/>
</dbReference>
<dbReference type="InterPro" id="IPR000515">
    <property type="entry name" value="MetI-like"/>
</dbReference>
<proteinExistence type="inferred from homology"/>
<feature type="transmembrane region" description="Helical" evidence="7">
    <location>
        <begin position="110"/>
        <end position="134"/>
    </location>
</feature>
<keyword evidence="5 7" id="KW-1133">Transmembrane helix</keyword>
<evidence type="ECO:0000259" key="8">
    <source>
        <dbReference type="PROSITE" id="PS50928"/>
    </source>
</evidence>
<dbReference type="SUPFAM" id="SSF161098">
    <property type="entry name" value="MetI-like"/>
    <property type="match status" value="1"/>
</dbReference>
<evidence type="ECO:0000256" key="1">
    <source>
        <dbReference type="ARBA" id="ARBA00004651"/>
    </source>
</evidence>
<dbReference type="Pfam" id="PF00528">
    <property type="entry name" value="BPD_transp_1"/>
    <property type="match status" value="1"/>
</dbReference>
<organism evidence="9 10">
    <name type="scientific">Geotoga petraea</name>
    <dbReference type="NCBI Taxonomy" id="28234"/>
    <lineage>
        <taxon>Bacteria</taxon>
        <taxon>Thermotogati</taxon>
        <taxon>Thermotogota</taxon>
        <taxon>Thermotogae</taxon>
        <taxon>Petrotogales</taxon>
        <taxon>Petrotogaceae</taxon>
        <taxon>Geotoga</taxon>
    </lineage>
</organism>
<keyword evidence="3" id="KW-1003">Cell membrane</keyword>
<dbReference type="Gene3D" id="1.10.3720.10">
    <property type="entry name" value="MetI-like"/>
    <property type="match status" value="1"/>
</dbReference>
<keyword evidence="10" id="KW-1185">Reference proteome</keyword>
<feature type="transmembrane region" description="Helical" evidence="7">
    <location>
        <begin position="146"/>
        <end position="166"/>
    </location>
</feature>
<comment type="subcellular location">
    <subcellularLocation>
        <location evidence="1 7">Cell membrane</location>
        <topology evidence="1 7">Multi-pass membrane protein</topology>
    </subcellularLocation>
</comment>
<evidence type="ECO:0000256" key="3">
    <source>
        <dbReference type="ARBA" id="ARBA00022475"/>
    </source>
</evidence>
<dbReference type="GO" id="GO:0055085">
    <property type="term" value="P:transmembrane transport"/>
    <property type="evidence" value="ECO:0007669"/>
    <property type="project" value="InterPro"/>
</dbReference>
<name>A0A1G6QM74_9BACT</name>
<evidence type="ECO:0000256" key="2">
    <source>
        <dbReference type="ARBA" id="ARBA00022448"/>
    </source>
</evidence>
<feature type="transmembrane region" description="Helical" evidence="7">
    <location>
        <begin position="250"/>
        <end position="268"/>
    </location>
</feature>
<feature type="transmembrane region" description="Helical" evidence="7">
    <location>
        <begin position="75"/>
        <end position="98"/>
    </location>
</feature>
<evidence type="ECO:0000313" key="9">
    <source>
        <dbReference type="EMBL" id="SDC93418.1"/>
    </source>
</evidence>
<evidence type="ECO:0000256" key="5">
    <source>
        <dbReference type="ARBA" id="ARBA00022989"/>
    </source>
</evidence>
<sequence>MKLGMRSKKNIEKTFLYIFVVVIFIYFVFPFWWAIRSSFTSNTFLFTKDFSLLPPEWTFDHYIGVFREHNFLRNILNSIIVAGSTTLFSLVLGSFAGYAVARLKIPGKVLIMGSILAVSMFPQVSILGGLYQLLRSMGLIDTYPGLIIPYTAITLPLTTWILQNFFRDLPKSVEESAYIDGCNKFQTLYKIVIPLSIPAIVTTGLLTFIQAWNEFMFALTFVINPEMFTVPVAISMFTGASQYEQPWGQLMAASVIITVPLVLLVLIFQNKIVEGLTSGAIKG</sequence>
<dbReference type="RefSeq" id="WP_205742463.1">
    <property type="nucleotide sequence ID" value="NZ_FMYV01000014.1"/>
</dbReference>